<comment type="caution">
    <text evidence="1">The sequence shown here is derived from an EMBL/GenBank/DDBJ whole genome shotgun (WGS) entry which is preliminary data.</text>
</comment>
<reference evidence="1" key="1">
    <citation type="submission" date="2020-10" db="EMBL/GenBank/DDBJ databases">
        <title>High-Quality Genome Resource of Clonostachys rosea strain S41 by Oxford Nanopore Long-Read Sequencing.</title>
        <authorList>
            <person name="Wang H."/>
        </authorList>
    </citation>
    <scope>NUCLEOTIDE SEQUENCE</scope>
    <source>
        <strain evidence="1">S41</strain>
    </source>
</reference>
<gene>
    <name evidence="1" type="ORF">IM811_006476</name>
</gene>
<protein>
    <submittedName>
        <fullName evidence="1">Uncharacterized protein</fullName>
    </submittedName>
</protein>
<organism evidence="1 2">
    <name type="scientific">Bionectria ochroleuca</name>
    <name type="common">Gliocladium roseum</name>
    <dbReference type="NCBI Taxonomy" id="29856"/>
    <lineage>
        <taxon>Eukaryota</taxon>
        <taxon>Fungi</taxon>
        <taxon>Dikarya</taxon>
        <taxon>Ascomycota</taxon>
        <taxon>Pezizomycotina</taxon>
        <taxon>Sordariomycetes</taxon>
        <taxon>Hypocreomycetidae</taxon>
        <taxon>Hypocreales</taxon>
        <taxon>Bionectriaceae</taxon>
        <taxon>Clonostachys</taxon>
    </lineage>
</organism>
<evidence type="ECO:0000313" key="1">
    <source>
        <dbReference type="EMBL" id="KAF9743385.1"/>
    </source>
</evidence>
<evidence type="ECO:0000313" key="2">
    <source>
        <dbReference type="Proteomes" id="UP000616885"/>
    </source>
</evidence>
<dbReference type="Proteomes" id="UP000616885">
    <property type="component" value="Unassembled WGS sequence"/>
</dbReference>
<proteinExistence type="predicted"/>
<accession>A0A8H7K454</accession>
<sequence>MAYIHQVTRTCARMQEDLIAPGGFLFHTAAESAEEDLTASTIVDNGGTLHVVNNMDLLIPGTYRDCPRGDWVKAGSGVLPVQGYGTRLFSKIFNGPRGPKTVNLTLEDTAFVDGFHLNIVSEAKLHQIGLWVYGLDATLRHGSIERNPSIVAQLVRKNGLTFLEYKPYSSYPAIPCEIQRTVAIKSMLTYAFFSAVSRVKQRRQTSMNQLPLRVESEHI</sequence>
<dbReference type="EMBL" id="JADCTT010000017">
    <property type="protein sequence ID" value="KAF9743385.1"/>
    <property type="molecule type" value="Genomic_DNA"/>
</dbReference>
<name>A0A8H7K454_BIOOC</name>
<dbReference type="AlphaFoldDB" id="A0A8H7K454"/>